<dbReference type="SUPFAM" id="SSF53474">
    <property type="entry name" value="alpha/beta-Hydrolases"/>
    <property type="match status" value="1"/>
</dbReference>
<dbReference type="InterPro" id="IPR029058">
    <property type="entry name" value="AB_hydrolase_fold"/>
</dbReference>
<proteinExistence type="inferred from homology"/>
<evidence type="ECO:0000256" key="6">
    <source>
        <dbReference type="ARBA" id="ARBA00022801"/>
    </source>
</evidence>
<evidence type="ECO:0000259" key="11">
    <source>
        <dbReference type="SMART" id="SM00939"/>
    </source>
</evidence>
<gene>
    <name evidence="12" type="ORF">CDG81_15975</name>
</gene>
<evidence type="ECO:0000256" key="1">
    <source>
        <dbReference type="ARBA" id="ARBA00000123"/>
    </source>
</evidence>
<comment type="similarity">
    <text evidence="2">Belongs to the peptidase S15 family.</text>
</comment>
<evidence type="ECO:0000256" key="5">
    <source>
        <dbReference type="ARBA" id="ARBA00022670"/>
    </source>
</evidence>
<dbReference type="InterPro" id="IPR000383">
    <property type="entry name" value="Xaa-Pro-like_dom"/>
</dbReference>
<dbReference type="NCBIfam" id="NF003780">
    <property type="entry name" value="PRK05371.1-1"/>
    <property type="match status" value="1"/>
</dbReference>
<reference evidence="12 13" key="1">
    <citation type="submission" date="2017-08" db="EMBL/GenBank/DDBJ databases">
        <title>The complete genome sequence of moderately halophilic actinomycete Actinopolyspora erythraea YIM 90600, the producer of novel erythromycin, novel actinopolysporins A-C and tubercidin.</title>
        <authorList>
            <person name="Yin M."/>
            <person name="Tang S."/>
        </authorList>
    </citation>
    <scope>NUCLEOTIDE SEQUENCE [LARGE SCALE GENOMIC DNA]</scope>
    <source>
        <strain evidence="12 13">YIM 90600</strain>
    </source>
</reference>
<sequence>MWRARAAVVSALVVLPLSGAPAATGETTRSPEPVIEHGAAQPVFDASEAVREDLYVTSDVDSDNDGRDDRVHVQLVRPEETERGMRVPVVYRASPYFAGGNPVTNHDVNRELYVPDGAVARAAGVGAASGRASAAESAEIGWAYQDFLLERGYAVVYAESLGSGASDGCPTSGGRNETLGAKSVIDWLNGRAPAHDSAGEPVAADWSTGKVAMMGVSYNGTLPNAVATTGVAGLETIVPIGAISSWYDYYRSDGAVVAPGGYQGEDTDVLAEYVHTNDSDCSAVIERLRREQDRLTGDYNEFWEERDYLDDVSGIDASVLAVHGLDDWNVKTGQAAQWYEALREHGVEHRIWWHQGGHLDPIGVRRDEWLRTLNRWFTHYLHGVRNGVRFEPRVTIQRADGSWHREWEWPAPAAREVSLSPTPGGAERGGLRLFGRGPSGEVETLRDDASRTVEELAKAPRSPHRLAYFTRELPRRVRISGTVRARLALSFDRPAANVTAVLVDRAPDGTVTTVTRGWTDPQNRRSPERTTPVEPGQRYRIGVSMMPDDYVLRRGHQLGLVVLSSDHDYTLRPPAGGGLRLALSGTELRVPVVLGSGKRNGVFGRPTGHSAD</sequence>
<dbReference type="SMART" id="SM00939">
    <property type="entry name" value="PepX_C"/>
    <property type="match status" value="1"/>
</dbReference>
<evidence type="ECO:0000313" key="12">
    <source>
        <dbReference type="EMBL" id="ASU79523.1"/>
    </source>
</evidence>
<dbReference type="Pfam" id="PF02129">
    <property type="entry name" value="Peptidase_S15"/>
    <property type="match status" value="1"/>
</dbReference>
<keyword evidence="7" id="KW-0720">Serine protease</keyword>
<feature type="region of interest" description="Disordered" evidence="9">
    <location>
        <begin position="416"/>
        <end position="443"/>
    </location>
</feature>
<organism evidence="12 13">
    <name type="scientific">Actinopolyspora erythraea</name>
    <dbReference type="NCBI Taxonomy" id="414996"/>
    <lineage>
        <taxon>Bacteria</taxon>
        <taxon>Bacillati</taxon>
        <taxon>Actinomycetota</taxon>
        <taxon>Actinomycetes</taxon>
        <taxon>Actinopolysporales</taxon>
        <taxon>Actinopolysporaceae</taxon>
        <taxon>Actinopolyspora</taxon>
    </lineage>
</organism>
<evidence type="ECO:0000256" key="9">
    <source>
        <dbReference type="SAM" id="MobiDB-lite"/>
    </source>
</evidence>
<keyword evidence="4" id="KW-0031">Aminopeptidase</keyword>
<dbReference type="GO" id="GO:0004177">
    <property type="term" value="F:aminopeptidase activity"/>
    <property type="evidence" value="ECO:0007669"/>
    <property type="project" value="UniProtKB-KW"/>
</dbReference>
<feature type="signal peptide" evidence="10">
    <location>
        <begin position="1"/>
        <end position="22"/>
    </location>
</feature>
<dbReference type="Pfam" id="PF08530">
    <property type="entry name" value="PepX_C"/>
    <property type="match status" value="1"/>
</dbReference>
<evidence type="ECO:0000256" key="10">
    <source>
        <dbReference type="SAM" id="SignalP"/>
    </source>
</evidence>
<dbReference type="GO" id="GO:0008239">
    <property type="term" value="F:dipeptidyl-peptidase activity"/>
    <property type="evidence" value="ECO:0007669"/>
    <property type="project" value="UniProtKB-EC"/>
</dbReference>
<keyword evidence="10" id="KW-0732">Signal</keyword>
<comment type="catalytic activity">
    <reaction evidence="1">
        <text>Hydrolyzes Xaa-Pro-|- bonds to release unblocked, N-terminal dipeptides from substrates including Ala-Pro-|-p-nitroanilide and (sequentially) Tyr-Pro-|-Phe-Pro-|-Gly-Pro-|-Ile.</text>
        <dbReference type="EC" id="3.4.14.11"/>
    </reaction>
</comment>
<dbReference type="AlphaFoldDB" id="A0A223RUG3"/>
<accession>A0A223RUG3</accession>
<dbReference type="OrthoDB" id="5240615at2"/>
<evidence type="ECO:0000313" key="13">
    <source>
        <dbReference type="Proteomes" id="UP000215043"/>
    </source>
</evidence>
<dbReference type="PRINTS" id="PR00923">
    <property type="entry name" value="LACTOPTASE"/>
</dbReference>
<keyword evidence="5" id="KW-0645">Protease</keyword>
<dbReference type="RefSeq" id="WP_052428235.1">
    <property type="nucleotide sequence ID" value="NZ_CP022752.1"/>
</dbReference>
<dbReference type="Gene3D" id="2.60.120.260">
    <property type="entry name" value="Galactose-binding domain-like"/>
    <property type="match status" value="1"/>
</dbReference>
<dbReference type="InterPro" id="IPR008252">
    <property type="entry name" value="Pept_S15_Xpro"/>
</dbReference>
<dbReference type="GO" id="GO:0006508">
    <property type="term" value="P:proteolysis"/>
    <property type="evidence" value="ECO:0007669"/>
    <property type="project" value="UniProtKB-KW"/>
</dbReference>
<name>A0A223RUG3_9ACTN</name>
<feature type="chain" id="PRO_5011286840" description="Xaa-Pro dipeptidyl-peptidase" evidence="10">
    <location>
        <begin position="23"/>
        <end position="612"/>
    </location>
</feature>
<dbReference type="SUPFAM" id="SSF49785">
    <property type="entry name" value="Galactose-binding domain-like"/>
    <property type="match status" value="1"/>
</dbReference>
<feature type="domain" description="Xaa-Pro dipeptidyl-peptidase C-terminal" evidence="11">
    <location>
        <begin position="374"/>
        <end position="589"/>
    </location>
</feature>
<dbReference type="Proteomes" id="UP000215043">
    <property type="component" value="Chromosome"/>
</dbReference>
<dbReference type="Gene3D" id="3.40.50.1820">
    <property type="entry name" value="alpha/beta hydrolase"/>
    <property type="match status" value="2"/>
</dbReference>
<evidence type="ECO:0000256" key="3">
    <source>
        <dbReference type="ARBA" id="ARBA00012463"/>
    </source>
</evidence>
<evidence type="ECO:0000256" key="2">
    <source>
        <dbReference type="ARBA" id="ARBA00010819"/>
    </source>
</evidence>
<dbReference type="EMBL" id="CP022752">
    <property type="protein sequence ID" value="ASU79523.1"/>
    <property type="molecule type" value="Genomic_DNA"/>
</dbReference>
<dbReference type="EC" id="3.4.14.11" evidence="3"/>
<evidence type="ECO:0000256" key="8">
    <source>
        <dbReference type="ARBA" id="ARBA00030045"/>
    </source>
</evidence>
<dbReference type="KEGG" id="aey:CDG81_15975"/>
<dbReference type="GO" id="GO:0008236">
    <property type="term" value="F:serine-type peptidase activity"/>
    <property type="evidence" value="ECO:0007669"/>
    <property type="project" value="UniProtKB-KW"/>
</dbReference>
<protein>
    <recommendedName>
        <fullName evidence="3">Xaa-Pro dipeptidyl-peptidase</fullName>
        <ecNumber evidence="3">3.4.14.11</ecNumber>
    </recommendedName>
    <alternativeName>
        <fullName evidence="8">X-prolyl-dipeptidyl aminopeptidase</fullName>
    </alternativeName>
</protein>
<dbReference type="InterPro" id="IPR008979">
    <property type="entry name" value="Galactose-bd-like_sf"/>
</dbReference>
<evidence type="ECO:0000256" key="4">
    <source>
        <dbReference type="ARBA" id="ARBA00022438"/>
    </source>
</evidence>
<keyword evidence="6" id="KW-0378">Hydrolase</keyword>
<evidence type="ECO:0000256" key="7">
    <source>
        <dbReference type="ARBA" id="ARBA00022825"/>
    </source>
</evidence>
<dbReference type="InterPro" id="IPR013736">
    <property type="entry name" value="Xaa-Pro_dipept_C"/>
</dbReference>